<proteinExistence type="predicted"/>
<evidence type="ECO:0000313" key="1">
    <source>
        <dbReference type="EMBL" id="TKX19917.1"/>
    </source>
</evidence>
<gene>
    <name evidence="1" type="ORF">C1H76_7903</name>
</gene>
<accession>A0A4U7AXU1</accession>
<evidence type="ECO:0000313" key="2">
    <source>
        <dbReference type="Proteomes" id="UP000308133"/>
    </source>
</evidence>
<reference evidence="1 2" key="1">
    <citation type="submission" date="2018-02" db="EMBL/GenBank/DDBJ databases">
        <title>Draft genome sequences of Elsinoe sp., causing black scab on jojoba.</title>
        <authorList>
            <person name="Stodart B."/>
            <person name="Jeffress S."/>
            <person name="Ash G."/>
            <person name="Arun Chinnappa K."/>
        </authorList>
    </citation>
    <scope>NUCLEOTIDE SEQUENCE [LARGE SCALE GENOMIC DNA]</scope>
    <source>
        <strain evidence="1 2">Hillstone_2</strain>
    </source>
</reference>
<sequence length="73" mass="7716">MDTLIVNATLLDDDVATFLRSPDLLIKDASSCTNGTETSFIVGVNGLFSSSYISSSSTSPLFIEAAPRCGPFH</sequence>
<name>A0A4U7AXU1_9PEZI</name>
<dbReference type="Proteomes" id="UP000308133">
    <property type="component" value="Unassembled WGS sequence"/>
</dbReference>
<protein>
    <submittedName>
        <fullName evidence="1">Uncharacterized protein</fullName>
    </submittedName>
</protein>
<dbReference type="EMBL" id="PTQR01000105">
    <property type="protein sequence ID" value="TKX19917.1"/>
    <property type="molecule type" value="Genomic_DNA"/>
</dbReference>
<organism evidence="1 2">
    <name type="scientific">Elsinoe australis</name>
    <dbReference type="NCBI Taxonomy" id="40998"/>
    <lineage>
        <taxon>Eukaryota</taxon>
        <taxon>Fungi</taxon>
        <taxon>Dikarya</taxon>
        <taxon>Ascomycota</taxon>
        <taxon>Pezizomycotina</taxon>
        <taxon>Dothideomycetes</taxon>
        <taxon>Dothideomycetidae</taxon>
        <taxon>Myriangiales</taxon>
        <taxon>Elsinoaceae</taxon>
        <taxon>Elsinoe</taxon>
    </lineage>
</organism>
<dbReference type="AlphaFoldDB" id="A0A4U7AXU1"/>
<comment type="caution">
    <text evidence="1">The sequence shown here is derived from an EMBL/GenBank/DDBJ whole genome shotgun (WGS) entry which is preliminary data.</text>
</comment>